<evidence type="ECO:0000256" key="3">
    <source>
        <dbReference type="ARBA" id="ARBA00022448"/>
    </source>
</evidence>
<dbReference type="SUPFAM" id="SSF103473">
    <property type="entry name" value="MFS general substrate transporter"/>
    <property type="match status" value="1"/>
</dbReference>
<evidence type="ECO:0000256" key="5">
    <source>
        <dbReference type="ARBA" id="ARBA00022989"/>
    </source>
</evidence>
<dbReference type="InterPro" id="IPR036259">
    <property type="entry name" value="MFS_trans_sf"/>
</dbReference>
<feature type="transmembrane region" description="Helical" evidence="8">
    <location>
        <begin position="53"/>
        <end position="73"/>
    </location>
</feature>
<accession>A0A2S8BJ56</accession>
<evidence type="ECO:0000313" key="11">
    <source>
        <dbReference type="Proteomes" id="UP000238296"/>
    </source>
</evidence>
<evidence type="ECO:0000256" key="8">
    <source>
        <dbReference type="SAM" id="Phobius"/>
    </source>
</evidence>
<dbReference type="PROSITE" id="PS00216">
    <property type="entry name" value="SUGAR_TRANSPORT_1"/>
    <property type="match status" value="1"/>
</dbReference>
<feature type="transmembrane region" description="Helical" evidence="8">
    <location>
        <begin position="106"/>
        <end position="128"/>
    </location>
</feature>
<comment type="subcellular location">
    <subcellularLocation>
        <location evidence="1">Cell membrane</location>
        <topology evidence="1">Multi-pass membrane protein</topology>
    </subcellularLocation>
</comment>
<dbReference type="PRINTS" id="PR00171">
    <property type="entry name" value="SUGRTRNSPORT"/>
</dbReference>
<feature type="transmembrane region" description="Helical" evidence="8">
    <location>
        <begin position="385"/>
        <end position="406"/>
    </location>
</feature>
<reference evidence="10 11" key="1">
    <citation type="journal article" date="2017" name="Int. J. Syst. Evol. Microbiol.">
        <title>Mycobacterium talmoniae sp. nov., a slowly growing mycobacterium isolated from human respiratory samples.</title>
        <authorList>
            <person name="Davidson R.M."/>
            <person name="DeGroote M.A."/>
            <person name="Marola J.L."/>
            <person name="Buss S."/>
            <person name="Jones V."/>
            <person name="McNeil M.R."/>
            <person name="Freifeld A.G."/>
            <person name="Elaine Epperson L."/>
            <person name="Hasan N.A."/>
            <person name="Jackson M."/>
            <person name="Iwen P.C."/>
            <person name="Salfinger M."/>
            <person name="Strong M."/>
        </authorList>
    </citation>
    <scope>NUCLEOTIDE SEQUENCE [LARGE SCALE GENOMIC DNA]</scope>
    <source>
        <strain evidence="10 11">ATCC BAA-2683</strain>
    </source>
</reference>
<dbReference type="Proteomes" id="UP000238296">
    <property type="component" value="Unassembled WGS sequence"/>
</dbReference>
<feature type="domain" description="Major facilitator superfamily (MFS) profile" evidence="9">
    <location>
        <begin position="13"/>
        <end position="440"/>
    </location>
</feature>
<feature type="transmembrane region" description="Helical" evidence="8">
    <location>
        <begin position="12"/>
        <end position="30"/>
    </location>
</feature>
<evidence type="ECO:0000256" key="4">
    <source>
        <dbReference type="ARBA" id="ARBA00022692"/>
    </source>
</evidence>
<name>A0A2S8BJ56_9MYCO</name>
<dbReference type="EMBL" id="PPEA01000453">
    <property type="protein sequence ID" value="PQM46648.1"/>
    <property type="molecule type" value="Genomic_DNA"/>
</dbReference>
<organism evidence="10 11">
    <name type="scientific">Mycobacterium talmoniae</name>
    <dbReference type="NCBI Taxonomy" id="1858794"/>
    <lineage>
        <taxon>Bacteria</taxon>
        <taxon>Bacillati</taxon>
        <taxon>Actinomycetota</taxon>
        <taxon>Actinomycetes</taxon>
        <taxon>Mycobacteriales</taxon>
        <taxon>Mycobacteriaceae</taxon>
        <taxon>Mycobacterium</taxon>
    </lineage>
</organism>
<dbReference type="GO" id="GO:0005886">
    <property type="term" value="C:plasma membrane"/>
    <property type="evidence" value="ECO:0007669"/>
    <property type="project" value="UniProtKB-SubCell"/>
</dbReference>
<dbReference type="PANTHER" id="PTHR48020:SF12">
    <property type="entry name" value="PROTON MYO-INOSITOL COTRANSPORTER"/>
    <property type="match status" value="1"/>
</dbReference>
<dbReference type="Pfam" id="PF00083">
    <property type="entry name" value="Sugar_tr"/>
    <property type="match status" value="1"/>
</dbReference>
<keyword evidence="4 8" id="KW-0812">Transmembrane</keyword>
<dbReference type="NCBIfam" id="TIGR00879">
    <property type="entry name" value="SP"/>
    <property type="match status" value="1"/>
</dbReference>
<feature type="transmembrane region" description="Helical" evidence="8">
    <location>
        <begin position="317"/>
        <end position="337"/>
    </location>
</feature>
<feature type="transmembrane region" description="Helical" evidence="8">
    <location>
        <begin position="349"/>
        <end position="373"/>
    </location>
</feature>
<feature type="transmembrane region" description="Helical" evidence="8">
    <location>
        <begin position="167"/>
        <end position="186"/>
    </location>
</feature>
<comment type="caution">
    <text evidence="10">The sequence shown here is derived from an EMBL/GenBank/DDBJ whole genome shotgun (WGS) entry which is preliminary data.</text>
</comment>
<dbReference type="PROSITE" id="PS50850">
    <property type="entry name" value="MFS"/>
    <property type="match status" value="1"/>
</dbReference>
<feature type="transmembrane region" description="Helical" evidence="8">
    <location>
        <begin position="412"/>
        <end position="433"/>
    </location>
</feature>
<evidence type="ECO:0000313" key="10">
    <source>
        <dbReference type="EMBL" id="PQM46648.1"/>
    </source>
</evidence>
<feature type="transmembrane region" description="Helical" evidence="8">
    <location>
        <begin position="140"/>
        <end position="161"/>
    </location>
</feature>
<keyword evidence="6 8" id="KW-0472">Membrane</keyword>
<evidence type="ECO:0000256" key="6">
    <source>
        <dbReference type="ARBA" id="ARBA00023136"/>
    </source>
</evidence>
<keyword evidence="5 8" id="KW-1133">Transmembrane helix</keyword>
<dbReference type="PROSITE" id="PS00217">
    <property type="entry name" value="SUGAR_TRANSPORT_2"/>
    <property type="match status" value="1"/>
</dbReference>
<feature type="transmembrane region" description="Helical" evidence="8">
    <location>
        <begin position="250"/>
        <end position="277"/>
    </location>
</feature>
<keyword evidence="3 7" id="KW-0813">Transport</keyword>
<protein>
    <submittedName>
        <fullName evidence="10">Galactose-proton symporter</fullName>
    </submittedName>
</protein>
<dbReference type="Gene3D" id="1.20.1250.20">
    <property type="entry name" value="MFS general substrate transporter like domains"/>
    <property type="match status" value="1"/>
</dbReference>
<evidence type="ECO:0000256" key="1">
    <source>
        <dbReference type="ARBA" id="ARBA00004651"/>
    </source>
</evidence>
<evidence type="ECO:0000256" key="2">
    <source>
        <dbReference type="ARBA" id="ARBA00010992"/>
    </source>
</evidence>
<proteinExistence type="inferred from homology"/>
<dbReference type="AlphaFoldDB" id="A0A2S8BJ56"/>
<dbReference type="PANTHER" id="PTHR48020">
    <property type="entry name" value="PROTON MYO-INOSITOL COTRANSPORTER"/>
    <property type="match status" value="1"/>
</dbReference>
<dbReference type="InterPro" id="IPR050814">
    <property type="entry name" value="Myo-inositol_Transporter"/>
</dbReference>
<dbReference type="InterPro" id="IPR005828">
    <property type="entry name" value="MFS_sugar_transport-like"/>
</dbReference>
<comment type="similarity">
    <text evidence="2 7">Belongs to the major facilitator superfamily. Sugar transporter (TC 2.A.1.1) family.</text>
</comment>
<evidence type="ECO:0000259" key="9">
    <source>
        <dbReference type="PROSITE" id="PS50850"/>
    </source>
</evidence>
<evidence type="ECO:0000256" key="7">
    <source>
        <dbReference type="RuleBase" id="RU003346"/>
    </source>
</evidence>
<feature type="transmembrane region" description="Helical" evidence="8">
    <location>
        <begin position="80"/>
        <end position="100"/>
    </location>
</feature>
<dbReference type="InterPro" id="IPR005829">
    <property type="entry name" value="Sugar_transporter_CS"/>
</dbReference>
<gene>
    <name evidence="10" type="primary">galP_1</name>
    <name evidence="10" type="ORF">C1Y40_03183</name>
</gene>
<sequence length="478" mass="50665">MGEIAQLRRSSPLVLLVGVAAATVGILYGYDPVSGALLFLGNDFDISPARQEMVATVVVVGMAAGAAVGGWLANTIGRKTSLIAAAAAYGVFAILSALAVSLPMLLVVRLLLGVAIGVTVVVVPVFVAESVPASVRGSLLVAYGLMSVVGIIIGYLVSFVLSDTHNWRLMLGSAAVPAVLMIALLLKVPDSARWYMLKGRIDDARRTMLRVEPQADAEKELAEIARAQQEEEQAHAGVLREMLQRSHLRATVFLIVFGFFTQITGINAIVFYGPLIFQDMGFDGNFNLLVLPALVMVAAVAAMCVSLVLVDRVGRRPILLSGIAVMIVANLALIGAYAAGPLLGSALPYFQFTAILLFSVGYHFGFGSVAWVYGGEALPAKLRSIGSSVMLTTNLTANAIVVAVFLTMLTTLGGATTFAVFGVLALLSFGFIYRYAPETKGIQLEYIRHFWENGGRWPAALPNGNDTDAPAQQVTKTT</sequence>
<feature type="transmembrane region" description="Helical" evidence="8">
    <location>
        <begin position="289"/>
        <end position="310"/>
    </location>
</feature>
<dbReference type="GO" id="GO:0022857">
    <property type="term" value="F:transmembrane transporter activity"/>
    <property type="evidence" value="ECO:0007669"/>
    <property type="project" value="InterPro"/>
</dbReference>
<dbReference type="InterPro" id="IPR020846">
    <property type="entry name" value="MFS_dom"/>
</dbReference>
<dbReference type="InterPro" id="IPR003663">
    <property type="entry name" value="Sugar/inositol_transpt"/>
</dbReference>